<proteinExistence type="predicted"/>
<evidence type="ECO:0000259" key="1">
    <source>
        <dbReference type="Pfam" id="PF08351"/>
    </source>
</evidence>
<dbReference type="InterPro" id="IPR013562">
    <property type="entry name" value="TmcA/NAT10_N"/>
</dbReference>
<accession>A0A3B0XF60</accession>
<feature type="non-terminal residue" evidence="2">
    <location>
        <position position="143"/>
    </location>
</feature>
<dbReference type="Gene3D" id="3.40.50.11040">
    <property type="match status" value="1"/>
</dbReference>
<evidence type="ECO:0000313" key="2">
    <source>
        <dbReference type="EMBL" id="VAW63250.1"/>
    </source>
</evidence>
<protein>
    <recommendedName>
        <fullName evidence="1">TmcA/NAT10 N-terminal domain-containing protein</fullName>
    </recommendedName>
</protein>
<gene>
    <name evidence="2" type="ORF">MNBD_GAMMA11-1121</name>
</gene>
<dbReference type="AlphaFoldDB" id="A0A3B0XF60"/>
<sequence>MLKHILQLLNKTRIDLKKNQQRRLIAFHCEPASRQQAADFLTASLADKNTLIISNTLKSAIPPARAATKLGEEYERVIFDVPDTINPDALGVVSGVLCGGGCLLLILPERAHWQNDKSLFKQHVDRLLTSEAGVYYFNDTEDA</sequence>
<dbReference type="Pfam" id="PF08351">
    <property type="entry name" value="TmcA_N"/>
    <property type="match status" value="1"/>
</dbReference>
<dbReference type="EMBL" id="UOFG01000198">
    <property type="protein sequence ID" value="VAW63250.1"/>
    <property type="molecule type" value="Genomic_DNA"/>
</dbReference>
<feature type="domain" description="TmcA/NAT10 N-terminal" evidence="1">
    <location>
        <begin position="2"/>
        <end position="136"/>
    </location>
</feature>
<name>A0A3B0XF60_9ZZZZ</name>
<reference evidence="2" key="1">
    <citation type="submission" date="2018-06" db="EMBL/GenBank/DDBJ databases">
        <authorList>
            <person name="Zhirakovskaya E."/>
        </authorList>
    </citation>
    <scope>NUCLEOTIDE SEQUENCE</scope>
</reference>
<organism evidence="2">
    <name type="scientific">hydrothermal vent metagenome</name>
    <dbReference type="NCBI Taxonomy" id="652676"/>
    <lineage>
        <taxon>unclassified sequences</taxon>
        <taxon>metagenomes</taxon>
        <taxon>ecological metagenomes</taxon>
    </lineage>
</organism>